<feature type="compositionally biased region" description="Polar residues" evidence="1">
    <location>
        <begin position="119"/>
        <end position="128"/>
    </location>
</feature>
<evidence type="ECO:0000313" key="2">
    <source>
        <dbReference type="EMBL" id="GBP08104.1"/>
    </source>
</evidence>
<dbReference type="Proteomes" id="UP000299102">
    <property type="component" value="Unassembled WGS sequence"/>
</dbReference>
<sequence>MEELLKDSTEIDLAIIDVENNTDLVETFEERQHRLATEPWTWPTVFLSSEQYVPDVVSVRALKMFCQGRSPEPEPPLKSRLSLGIRYGKYARLNFAKQVGTCSSSNGKVPQSKAYKITPQDQMSTSGPAYNLPDITSGAA</sequence>
<reference evidence="2 3" key="1">
    <citation type="journal article" date="2019" name="Commun. Biol.">
        <title>The bagworm genome reveals a unique fibroin gene that provides high tensile strength.</title>
        <authorList>
            <person name="Kono N."/>
            <person name="Nakamura H."/>
            <person name="Ohtoshi R."/>
            <person name="Tomita M."/>
            <person name="Numata K."/>
            <person name="Arakawa K."/>
        </authorList>
    </citation>
    <scope>NUCLEOTIDE SEQUENCE [LARGE SCALE GENOMIC DNA]</scope>
</reference>
<protein>
    <submittedName>
        <fullName evidence="2">Uncharacterized protein</fullName>
    </submittedName>
</protein>
<keyword evidence="3" id="KW-1185">Reference proteome</keyword>
<gene>
    <name evidence="2" type="ORF">EVAR_72375_1</name>
</gene>
<dbReference type="AlphaFoldDB" id="A0A4C1T1U3"/>
<accession>A0A4C1T1U3</accession>
<evidence type="ECO:0000256" key="1">
    <source>
        <dbReference type="SAM" id="MobiDB-lite"/>
    </source>
</evidence>
<dbReference type="OrthoDB" id="10593102at2759"/>
<dbReference type="EMBL" id="BGZK01004282">
    <property type="protein sequence ID" value="GBP08104.1"/>
    <property type="molecule type" value="Genomic_DNA"/>
</dbReference>
<evidence type="ECO:0000313" key="3">
    <source>
        <dbReference type="Proteomes" id="UP000299102"/>
    </source>
</evidence>
<name>A0A4C1T1U3_EUMVA</name>
<proteinExistence type="predicted"/>
<comment type="caution">
    <text evidence="2">The sequence shown here is derived from an EMBL/GenBank/DDBJ whole genome shotgun (WGS) entry which is preliminary data.</text>
</comment>
<feature type="region of interest" description="Disordered" evidence="1">
    <location>
        <begin position="101"/>
        <end position="140"/>
    </location>
</feature>
<organism evidence="2 3">
    <name type="scientific">Eumeta variegata</name>
    <name type="common">Bagworm moth</name>
    <name type="synonym">Eumeta japonica</name>
    <dbReference type="NCBI Taxonomy" id="151549"/>
    <lineage>
        <taxon>Eukaryota</taxon>
        <taxon>Metazoa</taxon>
        <taxon>Ecdysozoa</taxon>
        <taxon>Arthropoda</taxon>
        <taxon>Hexapoda</taxon>
        <taxon>Insecta</taxon>
        <taxon>Pterygota</taxon>
        <taxon>Neoptera</taxon>
        <taxon>Endopterygota</taxon>
        <taxon>Lepidoptera</taxon>
        <taxon>Glossata</taxon>
        <taxon>Ditrysia</taxon>
        <taxon>Tineoidea</taxon>
        <taxon>Psychidae</taxon>
        <taxon>Oiketicinae</taxon>
        <taxon>Eumeta</taxon>
    </lineage>
</organism>